<dbReference type="GO" id="GO:0000785">
    <property type="term" value="C:chromatin"/>
    <property type="evidence" value="ECO:0007669"/>
    <property type="project" value="TreeGrafter"/>
</dbReference>
<protein>
    <submittedName>
        <fullName evidence="6">20968_t:CDS:1</fullName>
    </submittedName>
</protein>
<dbReference type="GO" id="GO:0003712">
    <property type="term" value="F:transcription coregulator activity"/>
    <property type="evidence" value="ECO:0007669"/>
    <property type="project" value="TreeGrafter"/>
</dbReference>
<reference evidence="6" key="1">
    <citation type="submission" date="2021-06" db="EMBL/GenBank/DDBJ databases">
        <authorList>
            <person name="Kallberg Y."/>
            <person name="Tangrot J."/>
            <person name="Rosling A."/>
        </authorList>
    </citation>
    <scope>NUCLEOTIDE SEQUENCE</scope>
    <source>
        <strain evidence="6">MA453B</strain>
    </source>
</reference>
<evidence type="ECO:0000313" key="6">
    <source>
        <dbReference type="EMBL" id="CAG8475596.1"/>
    </source>
</evidence>
<dbReference type="InterPro" id="IPR045109">
    <property type="entry name" value="LSDs-like"/>
</dbReference>
<feature type="compositionally biased region" description="Basic residues" evidence="4">
    <location>
        <begin position="183"/>
        <end position="192"/>
    </location>
</feature>
<dbReference type="SUPFAM" id="SSF51197">
    <property type="entry name" value="Clavaminate synthase-like"/>
    <property type="match status" value="1"/>
</dbReference>
<gene>
    <name evidence="6" type="ORF">DERYTH_LOCUS1672</name>
</gene>
<keyword evidence="3" id="KW-0539">Nucleus</keyword>
<dbReference type="Gene3D" id="2.60.120.650">
    <property type="entry name" value="Cupin"/>
    <property type="match status" value="1"/>
</dbReference>
<sequence>MTDDINMRFVTALRDIDSDKRKKLALQQAWETYSHITNPESSFRFIAQMAECTTAEVRQYFTGQRRSFNVEQPPSPASTLSPPPSTSSSELTELSETFASAAMPDGLSHTDSQQPHNNEVVQNSESIPDTSIKENKKPKVQRNSKKNSPPTQAVNLQERPKRKGVSKRKSYASSDNEETPDAKRRKGKKRTRTFVVSTEPVYPSEVPGDEHIQTRRCMNPAYGKFERCSSCLAKKTDTCRFVNFRIFGTIKKDSEDDELVYGPKFTSITIPDPPDTYDFKETTDEKQGYVLDMIASTFRKVLQREISHFEYANIRKIPNREICQLCDSCETTIFSGYWMCCVCGKELCLSCYNEWDVGKKSKTVVCSFRRPHNKEQMLPIYHYDKDIIQRLLNETEERMNDHEDSMDIDEFNDDELPDLEPLQMPKSSIPTTQLDSEFSQIPEGNVPTTQLDFELSQMPEGNIQATQPDFEFPQVSEGNISATQPNFELHQVSKGIIPVIQPNFELSQMPEGNIPVIQPNFELSQMPEGNISATQPDSELPQVLEGNIPVTQPDFELTQVPEGNIPATQPDFVLPQVPEGNIPTTHPDSELPQILEGNVPATQSDSEVNITPELPLPTIRPHDRSQQLHDSHQKIEWKENELTEEIFKDFWRKGYPFLLKKTSTRLSNNLWTPKYFKTKYGEIECECVDCETGLTYPMNVQKFFDGFEDIDSRFTLKGEDIDSTLKGEDINSTLKGEDIDSTLKGEDIDSTLKGEDIDSTLKGKYPCLKLKDWPSTDDFADVFPNHFQDFMNALPFKEYTTRQGGLNLANRLPTDINRPDLGPKMYNAYGSEDADGGNGTTNLHLDMTDAVNMMAYAPKFRNRLEHEKLKPSAAVWDIYHFSDLPRVRRFLRKVANERGLLIDHPIHDQCFYMDSTLRNRLLEEEGVSGWRIYQNPGDVVFVPAGCAHQVCNYTSCIKVAVDFVSPEGVARSHIISNQFRKLTHNHKRKKDILQLPVILYHAWMTSSTQ</sequence>
<dbReference type="Proteomes" id="UP000789405">
    <property type="component" value="Unassembled WGS sequence"/>
</dbReference>
<evidence type="ECO:0000313" key="7">
    <source>
        <dbReference type="Proteomes" id="UP000789405"/>
    </source>
</evidence>
<evidence type="ECO:0000256" key="4">
    <source>
        <dbReference type="SAM" id="MobiDB-lite"/>
    </source>
</evidence>
<keyword evidence="2" id="KW-0479">Metal-binding</keyword>
<dbReference type="GO" id="GO:0006357">
    <property type="term" value="P:regulation of transcription by RNA polymerase II"/>
    <property type="evidence" value="ECO:0007669"/>
    <property type="project" value="TreeGrafter"/>
</dbReference>
<dbReference type="PROSITE" id="PS51184">
    <property type="entry name" value="JMJC"/>
    <property type="match status" value="1"/>
</dbReference>
<comment type="subcellular location">
    <subcellularLocation>
        <location evidence="1">Nucleus</location>
    </subcellularLocation>
</comment>
<name>A0A9N8W650_9GLOM</name>
<feature type="compositionally biased region" description="Polar residues" evidence="4">
    <location>
        <begin position="109"/>
        <end position="129"/>
    </location>
</feature>
<comment type="caution">
    <text evidence="6">The sequence shown here is derived from an EMBL/GenBank/DDBJ whole genome shotgun (WGS) entry which is preliminary data.</text>
</comment>
<evidence type="ECO:0000259" key="5">
    <source>
        <dbReference type="PROSITE" id="PS51184"/>
    </source>
</evidence>
<feature type="compositionally biased region" description="Basic residues" evidence="4">
    <location>
        <begin position="160"/>
        <end position="170"/>
    </location>
</feature>
<dbReference type="PANTHER" id="PTHR12549:SF38">
    <property type="entry name" value="JMJC DOMAIN-CONTAINING HISTONE DEMETHYLASE 2, ISOFORM A"/>
    <property type="match status" value="1"/>
</dbReference>
<feature type="region of interest" description="Disordered" evidence="4">
    <location>
        <begin position="68"/>
        <end position="192"/>
    </location>
</feature>
<accession>A0A9N8W650</accession>
<dbReference type="GO" id="GO:0046872">
    <property type="term" value="F:metal ion binding"/>
    <property type="evidence" value="ECO:0007669"/>
    <property type="project" value="UniProtKB-KW"/>
</dbReference>
<dbReference type="InterPro" id="IPR003347">
    <property type="entry name" value="JmjC_dom"/>
</dbReference>
<feature type="domain" description="JmjC" evidence="5">
    <location>
        <begin position="801"/>
        <end position="980"/>
    </location>
</feature>
<organism evidence="6 7">
    <name type="scientific">Dentiscutata erythropus</name>
    <dbReference type="NCBI Taxonomy" id="1348616"/>
    <lineage>
        <taxon>Eukaryota</taxon>
        <taxon>Fungi</taxon>
        <taxon>Fungi incertae sedis</taxon>
        <taxon>Mucoromycota</taxon>
        <taxon>Glomeromycotina</taxon>
        <taxon>Glomeromycetes</taxon>
        <taxon>Diversisporales</taxon>
        <taxon>Gigasporaceae</taxon>
        <taxon>Dentiscutata</taxon>
    </lineage>
</organism>
<feature type="compositionally biased region" description="Low complexity" evidence="4">
    <location>
        <begin position="86"/>
        <end position="97"/>
    </location>
</feature>
<feature type="compositionally biased region" description="Pro residues" evidence="4">
    <location>
        <begin position="73"/>
        <end position="85"/>
    </location>
</feature>
<dbReference type="EMBL" id="CAJVPY010000481">
    <property type="protein sequence ID" value="CAG8475596.1"/>
    <property type="molecule type" value="Genomic_DNA"/>
</dbReference>
<dbReference type="GO" id="GO:0032454">
    <property type="term" value="F:histone H3K9 demethylase activity"/>
    <property type="evidence" value="ECO:0007669"/>
    <property type="project" value="InterPro"/>
</dbReference>
<dbReference type="SMART" id="SM00558">
    <property type="entry name" value="JmjC"/>
    <property type="match status" value="1"/>
</dbReference>
<keyword evidence="7" id="KW-1185">Reference proteome</keyword>
<dbReference type="GO" id="GO:0031490">
    <property type="term" value="F:chromatin DNA binding"/>
    <property type="evidence" value="ECO:0007669"/>
    <property type="project" value="TreeGrafter"/>
</dbReference>
<evidence type="ECO:0000256" key="2">
    <source>
        <dbReference type="ARBA" id="ARBA00022723"/>
    </source>
</evidence>
<dbReference type="Pfam" id="PF02373">
    <property type="entry name" value="JmjC"/>
    <property type="match status" value="1"/>
</dbReference>
<dbReference type="PANTHER" id="PTHR12549">
    <property type="entry name" value="JMJC DOMAIN-CONTAINING HISTONE DEMETHYLATION PROTEIN"/>
    <property type="match status" value="1"/>
</dbReference>
<dbReference type="AlphaFoldDB" id="A0A9N8W650"/>
<dbReference type="GO" id="GO:0000118">
    <property type="term" value="C:histone deacetylase complex"/>
    <property type="evidence" value="ECO:0007669"/>
    <property type="project" value="TreeGrafter"/>
</dbReference>
<dbReference type="OrthoDB" id="1667110at2759"/>
<proteinExistence type="predicted"/>
<evidence type="ECO:0000256" key="3">
    <source>
        <dbReference type="ARBA" id="ARBA00023242"/>
    </source>
</evidence>
<dbReference type="CDD" id="cd02208">
    <property type="entry name" value="cupin_RmlC-like"/>
    <property type="match status" value="1"/>
</dbReference>
<feature type="compositionally biased region" description="Polar residues" evidence="4">
    <location>
        <begin position="146"/>
        <end position="155"/>
    </location>
</feature>
<evidence type="ECO:0000256" key="1">
    <source>
        <dbReference type="ARBA" id="ARBA00004123"/>
    </source>
</evidence>